<dbReference type="AlphaFoldDB" id="A0A841KCF0"/>
<proteinExistence type="predicted"/>
<sequence length="103" mass="11168">MPRKITIYHRSGATAELYTIDAREAVVGHPGEWSFQPFPAEKKQELAPEAKAGDEAAAGDKPRFVAVHRGKGSYSVMDGDKEVVEKLTKEEAEKKAAELNAAG</sequence>
<evidence type="ECO:0000313" key="1">
    <source>
        <dbReference type="EMBL" id="MBB6167123.1"/>
    </source>
</evidence>
<protein>
    <submittedName>
        <fullName evidence="1">5,10-methylenetetrahydrofolate reductase</fullName>
    </submittedName>
</protein>
<name>A0A841KCF0_9HYPH</name>
<dbReference type="EMBL" id="JACHEH010000002">
    <property type="protein sequence ID" value="MBB6167123.1"/>
    <property type="molecule type" value="Genomic_DNA"/>
</dbReference>
<dbReference type="RefSeq" id="WP_183332397.1">
    <property type="nucleotide sequence ID" value="NZ_BMHX01000002.1"/>
</dbReference>
<gene>
    <name evidence="1" type="ORF">HNQ73_000741</name>
</gene>
<keyword evidence="2" id="KW-1185">Reference proteome</keyword>
<organism evidence="1 2">
    <name type="scientific">Chelatococcus composti</name>
    <dbReference type="NCBI Taxonomy" id="1743235"/>
    <lineage>
        <taxon>Bacteria</taxon>
        <taxon>Pseudomonadati</taxon>
        <taxon>Pseudomonadota</taxon>
        <taxon>Alphaproteobacteria</taxon>
        <taxon>Hyphomicrobiales</taxon>
        <taxon>Chelatococcaceae</taxon>
        <taxon>Chelatococcus</taxon>
    </lineage>
</organism>
<accession>A0A841KCF0</accession>
<evidence type="ECO:0000313" key="2">
    <source>
        <dbReference type="Proteomes" id="UP000588017"/>
    </source>
</evidence>
<reference evidence="1 2" key="1">
    <citation type="submission" date="2020-08" db="EMBL/GenBank/DDBJ databases">
        <title>Genomic Encyclopedia of Type Strains, Phase IV (KMG-IV): sequencing the most valuable type-strain genomes for metagenomic binning, comparative biology and taxonomic classification.</title>
        <authorList>
            <person name="Goeker M."/>
        </authorList>
    </citation>
    <scope>NUCLEOTIDE SEQUENCE [LARGE SCALE GENOMIC DNA]</scope>
    <source>
        <strain evidence="1 2">DSM 101465</strain>
    </source>
</reference>
<dbReference type="Proteomes" id="UP000588017">
    <property type="component" value="Unassembled WGS sequence"/>
</dbReference>
<comment type="caution">
    <text evidence="1">The sequence shown here is derived from an EMBL/GenBank/DDBJ whole genome shotgun (WGS) entry which is preliminary data.</text>
</comment>